<evidence type="ECO:0000313" key="2">
    <source>
        <dbReference type="Proteomes" id="UP001244207"/>
    </source>
</evidence>
<dbReference type="Proteomes" id="UP001244207">
    <property type="component" value="Unassembled WGS sequence"/>
</dbReference>
<comment type="caution">
    <text evidence="1">The sequence shown here is derived from an EMBL/GenBank/DDBJ whole genome shotgun (WGS) entry which is preliminary data.</text>
</comment>
<gene>
    <name evidence="1" type="ORF">BDZ83DRAFT_646035</name>
</gene>
<proteinExistence type="predicted"/>
<keyword evidence="2" id="KW-1185">Reference proteome</keyword>
<accession>A0AAD9D3I3</accession>
<reference evidence="1" key="1">
    <citation type="submission" date="2021-12" db="EMBL/GenBank/DDBJ databases">
        <title>Comparative genomics, transcriptomics and evolutionary studies reveal genomic signatures of adaptation to plant cell wall in hemibiotrophic fungi.</title>
        <authorList>
            <consortium name="DOE Joint Genome Institute"/>
            <person name="Baroncelli R."/>
            <person name="Diaz J.F."/>
            <person name="Benocci T."/>
            <person name="Peng M."/>
            <person name="Battaglia E."/>
            <person name="Haridas S."/>
            <person name="Andreopoulos W."/>
            <person name="Labutti K."/>
            <person name="Pangilinan J."/>
            <person name="Floch G.L."/>
            <person name="Makela M.R."/>
            <person name="Henrissat B."/>
            <person name="Grigoriev I.V."/>
            <person name="Crouch J.A."/>
            <person name="De Vries R.P."/>
            <person name="Sukno S.A."/>
            <person name="Thon M.R."/>
        </authorList>
    </citation>
    <scope>NUCLEOTIDE SEQUENCE</scope>
    <source>
        <strain evidence="1">CBS 112980</strain>
    </source>
</reference>
<sequence length="117" mass="12686">MAPPCDSAPIIGQFQILVVLYFCSSLIHSKSEDIQRAHRVASTCSQPANYLQPVEDSLYDMAFPTQRSSSISLPGSFDDEAVFWPALIGKVSTGEHALGELLCEVCITTTPPDEILA</sequence>
<dbReference type="GeneID" id="85393807"/>
<name>A0AAD9D3I3_GLOAC</name>
<organism evidence="1 2">
    <name type="scientific">Glomerella acutata</name>
    <name type="common">Colletotrichum acutatum</name>
    <dbReference type="NCBI Taxonomy" id="27357"/>
    <lineage>
        <taxon>Eukaryota</taxon>
        <taxon>Fungi</taxon>
        <taxon>Dikarya</taxon>
        <taxon>Ascomycota</taxon>
        <taxon>Pezizomycotina</taxon>
        <taxon>Sordariomycetes</taxon>
        <taxon>Hypocreomycetidae</taxon>
        <taxon>Glomerellales</taxon>
        <taxon>Glomerellaceae</taxon>
        <taxon>Colletotrichum</taxon>
        <taxon>Colletotrichum acutatum species complex</taxon>
    </lineage>
</organism>
<dbReference type="RefSeq" id="XP_060371586.1">
    <property type="nucleotide sequence ID" value="XM_060509908.1"/>
</dbReference>
<protein>
    <submittedName>
        <fullName evidence="1">Uncharacterized protein</fullName>
    </submittedName>
</protein>
<dbReference type="EMBL" id="JAHMHS010000002">
    <property type="protein sequence ID" value="KAK1731531.1"/>
    <property type="molecule type" value="Genomic_DNA"/>
</dbReference>
<evidence type="ECO:0000313" key="1">
    <source>
        <dbReference type="EMBL" id="KAK1731531.1"/>
    </source>
</evidence>
<dbReference type="AlphaFoldDB" id="A0AAD9D3I3"/>